<reference evidence="1 2" key="1">
    <citation type="submission" date="2020-07" db="EMBL/GenBank/DDBJ databases">
        <title>Sequencing the genomes of 1000 actinobacteria strains.</title>
        <authorList>
            <person name="Klenk H.-P."/>
        </authorList>
    </citation>
    <scope>NUCLEOTIDE SEQUENCE [LARGE SCALE GENOMIC DNA]</scope>
    <source>
        <strain evidence="1 2">DSM 42178</strain>
    </source>
</reference>
<comment type="caution">
    <text evidence="1">The sequence shown here is derived from an EMBL/GenBank/DDBJ whole genome shotgun (WGS) entry which is preliminary data.</text>
</comment>
<proteinExistence type="predicted"/>
<gene>
    <name evidence="1" type="ORF">FHU37_003763</name>
</gene>
<evidence type="ECO:0000313" key="2">
    <source>
        <dbReference type="Proteomes" id="UP000567795"/>
    </source>
</evidence>
<keyword evidence="2" id="KW-1185">Reference proteome</keyword>
<protein>
    <submittedName>
        <fullName evidence="1">Uncharacterized protein</fullName>
    </submittedName>
</protein>
<organism evidence="1 2">
    <name type="scientific">Allostreptomyces psammosilenae</name>
    <dbReference type="NCBI Taxonomy" id="1892865"/>
    <lineage>
        <taxon>Bacteria</taxon>
        <taxon>Bacillati</taxon>
        <taxon>Actinomycetota</taxon>
        <taxon>Actinomycetes</taxon>
        <taxon>Kitasatosporales</taxon>
        <taxon>Streptomycetaceae</taxon>
        <taxon>Allostreptomyces</taxon>
    </lineage>
</organism>
<dbReference type="EMBL" id="JACBZD010000001">
    <property type="protein sequence ID" value="NYI06820.1"/>
    <property type="molecule type" value="Genomic_DNA"/>
</dbReference>
<dbReference type="Proteomes" id="UP000567795">
    <property type="component" value="Unassembled WGS sequence"/>
</dbReference>
<dbReference type="AlphaFoldDB" id="A0A853A027"/>
<accession>A0A853A027</accession>
<dbReference type="RefSeq" id="WP_179815341.1">
    <property type="nucleotide sequence ID" value="NZ_JACBZD010000001.1"/>
</dbReference>
<sequence length="46" mass="4895">MFAAAVDADATEVVITVSTAGRRCRIHVRANGRTTEQSEDFGGISQ</sequence>
<name>A0A853A027_9ACTN</name>
<evidence type="ECO:0000313" key="1">
    <source>
        <dbReference type="EMBL" id="NYI06820.1"/>
    </source>
</evidence>